<keyword evidence="4" id="KW-1185">Reference proteome</keyword>
<keyword evidence="3" id="KW-0809">Transit peptide</keyword>
<gene>
    <name evidence="5" type="primary">LOC105168551</name>
</gene>
<evidence type="ECO:0000256" key="3">
    <source>
        <dbReference type="ARBA" id="ARBA00022946"/>
    </source>
</evidence>
<dbReference type="Pfam" id="PF02536">
    <property type="entry name" value="mTERF"/>
    <property type="match status" value="1"/>
</dbReference>
<keyword evidence="2" id="KW-0805">Transcription regulation</keyword>
<dbReference type="AlphaFoldDB" id="A0A6I9TM68"/>
<evidence type="ECO:0000256" key="1">
    <source>
        <dbReference type="ARBA" id="ARBA00007692"/>
    </source>
</evidence>
<dbReference type="InParanoid" id="A0A6I9TM68"/>
<dbReference type="RefSeq" id="XP_011086985.1">
    <property type="nucleotide sequence ID" value="XM_011088683.2"/>
</dbReference>
<dbReference type="FunFam" id="1.25.70.10:FF:000015">
    <property type="entry name" value="Mitochondrial transcription termination factor family protein"/>
    <property type="match status" value="1"/>
</dbReference>
<protein>
    <submittedName>
        <fullName evidence="5">Uncharacterized protein LOC105168551</fullName>
    </submittedName>
</protein>
<dbReference type="FunCoup" id="A0A6I9TM68">
    <property type="interactions" value="564"/>
</dbReference>
<dbReference type="GeneID" id="105168551"/>
<dbReference type="GO" id="GO:0003676">
    <property type="term" value="F:nucleic acid binding"/>
    <property type="evidence" value="ECO:0007669"/>
    <property type="project" value="InterPro"/>
</dbReference>
<evidence type="ECO:0000313" key="5">
    <source>
        <dbReference type="RefSeq" id="XP_011086985.1"/>
    </source>
</evidence>
<sequence>MANVPLPLYQRYYMSCNSATAAPPPLMAAPTLHRRHYSFSSYSFPSPYNSQFLKPHLLKPPQNPTKTSISISSSILGGSLQNHRKISRNFAAADAGKEETEGERLEEAREAVRDYLERVGVAREDASHISSNCPNYLNMLIDGVEDLDDWNSWARNSSQEITGDALEFKKKVYQMAEQKGDNGILPFLESLGLSLSSATHLARYLSSSGSNSLSLLIQKVMYLKEILFSDSDGHEVIGKNARRMMAHLSISADDDVQQTLAFFEKIQARRGGLNLLGSEHTSFRHLIESFPRLLFLPLQSRVKPIVKFLENIGVPKGCVRNILLLYPPILSYDIEKDIRPRLQSYQKIGVKDNDLGKMLVKYPWILSASILENFEKALDFFDEEKVPKINSSRAIKSWPHILGCSVNKLKVMVEQLGEIGITNKKLGHVIATSPQLLLRKPQEFVQVVFFFKGLGLDEEAIARTLGRCPEIFAANIDKTLEKKLEFLSNVGIPKAHLPRVIRKYPELFVCDVDRALLPRMRYLMRIGLSKKDIGSMVCRFSPLLGYSIEEVLRPKLEFLVYAMKRPVRDVVDYPRYFSYSLEKKIKPRYWVLKGRNVEFSLKEMLGKNDEEFAAEYLGVEEMLVPPS</sequence>
<dbReference type="SMART" id="SM00733">
    <property type="entry name" value="Mterf"/>
    <property type="match status" value="9"/>
</dbReference>
<accession>A0A6I9TM68</accession>
<dbReference type="InterPro" id="IPR003690">
    <property type="entry name" value="MTERF"/>
</dbReference>
<proteinExistence type="inferred from homology"/>
<keyword evidence="2" id="KW-0806">Transcription termination</keyword>
<name>A0A6I9TM68_SESIN</name>
<dbReference type="PANTHER" id="PTHR13068">
    <property type="entry name" value="CGI-12 PROTEIN-RELATED"/>
    <property type="match status" value="1"/>
</dbReference>
<dbReference type="Proteomes" id="UP000504604">
    <property type="component" value="Linkage group LG8"/>
</dbReference>
<dbReference type="GO" id="GO:0006353">
    <property type="term" value="P:DNA-templated transcription termination"/>
    <property type="evidence" value="ECO:0007669"/>
    <property type="project" value="UniProtKB-KW"/>
</dbReference>
<dbReference type="OrthoDB" id="637682at2759"/>
<dbReference type="Gene3D" id="1.25.70.10">
    <property type="entry name" value="Transcription termination factor 3, mitochondrial"/>
    <property type="match status" value="1"/>
</dbReference>
<reference evidence="5" key="1">
    <citation type="submission" date="2025-08" db="UniProtKB">
        <authorList>
            <consortium name="RefSeq"/>
        </authorList>
    </citation>
    <scope>IDENTIFICATION</scope>
</reference>
<keyword evidence="2" id="KW-0804">Transcription</keyword>
<dbReference type="PANTHER" id="PTHR13068:SF3">
    <property type="entry name" value="MITOCHONDRIAL TRANSCRIPTION TERMINATION FACTOR FAMILY PROTEIN"/>
    <property type="match status" value="1"/>
</dbReference>
<comment type="similarity">
    <text evidence="1">Belongs to the mTERF family.</text>
</comment>
<dbReference type="KEGG" id="sind:105168551"/>
<organism evidence="4 5">
    <name type="scientific">Sesamum indicum</name>
    <name type="common">Oriental sesame</name>
    <name type="synonym">Sesamum orientale</name>
    <dbReference type="NCBI Taxonomy" id="4182"/>
    <lineage>
        <taxon>Eukaryota</taxon>
        <taxon>Viridiplantae</taxon>
        <taxon>Streptophyta</taxon>
        <taxon>Embryophyta</taxon>
        <taxon>Tracheophyta</taxon>
        <taxon>Spermatophyta</taxon>
        <taxon>Magnoliopsida</taxon>
        <taxon>eudicotyledons</taxon>
        <taxon>Gunneridae</taxon>
        <taxon>Pentapetalae</taxon>
        <taxon>asterids</taxon>
        <taxon>lamiids</taxon>
        <taxon>Lamiales</taxon>
        <taxon>Pedaliaceae</taxon>
        <taxon>Sesamum</taxon>
    </lineage>
</organism>
<dbReference type="InterPro" id="IPR038538">
    <property type="entry name" value="MTERF_sf"/>
</dbReference>
<evidence type="ECO:0000313" key="4">
    <source>
        <dbReference type="Proteomes" id="UP000504604"/>
    </source>
</evidence>
<evidence type="ECO:0000256" key="2">
    <source>
        <dbReference type="ARBA" id="ARBA00022472"/>
    </source>
</evidence>